<proteinExistence type="predicted"/>
<dbReference type="CDD" id="cd09274">
    <property type="entry name" value="RNase_HI_RT_Ty3"/>
    <property type="match status" value="1"/>
</dbReference>
<sequence>MVKEGIVLGHKVSSSGLEVDSAKIVAIEKLPPPSNEKRAYEELKKALVSAPILIAPDWSQPFKIMCDASDFTIGSALGQKRDKIFIVIYYASRTLDSAQTNYTTTEREMLVVVYSFDKLRVYLVGAKTIVYTDHATIRHLFAKKDAKP</sequence>
<dbReference type="EMBL" id="JBEAFC010000004">
    <property type="protein sequence ID" value="KAL1559148.1"/>
    <property type="molecule type" value="Genomic_DNA"/>
</dbReference>
<keyword evidence="3" id="KW-1185">Reference proteome</keyword>
<organism evidence="2 3">
    <name type="scientific">Salvia divinorum</name>
    <name type="common">Maria pastora</name>
    <name type="synonym">Diviner's sage</name>
    <dbReference type="NCBI Taxonomy" id="28513"/>
    <lineage>
        <taxon>Eukaryota</taxon>
        <taxon>Viridiplantae</taxon>
        <taxon>Streptophyta</taxon>
        <taxon>Embryophyta</taxon>
        <taxon>Tracheophyta</taxon>
        <taxon>Spermatophyta</taxon>
        <taxon>Magnoliopsida</taxon>
        <taxon>eudicotyledons</taxon>
        <taxon>Gunneridae</taxon>
        <taxon>Pentapetalae</taxon>
        <taxon>asterids</taxon>
        <taxon>lamiids</taxon>
        <taxon>Lamiales</taxon>
        <taxon>Lamiaceae</taxon>
        <taxon>Nepetoideae</taxon>
        <taxon>Mentheae</taxon>
        <taxon>Salviinae</taxon>
        <taxon>Salvia</taxon>
        <taxon>Salvia subgen. Calosphace</taxon>
    </lineage>
</organism>
<evidence type="ECO:0000313" key="2">
    <source>
        <dbReference type="EMBL" id="KAL1559148.1"/>
    </source>
</evidence>
<dbReference type="Gene3D" id="3.10.20.370">
    <property type="match status" value="1"/>
</dbReference>
<name>A0ABD1HV87_SALDI</name>
<accession>A0ABD1HV87</accession>
<dbReference type="InterPro" id="IPR041577">
    <property type="entry name" value="RT_RNaseH_2"/>
</dbReference>
<protein>
    <recommendedName>
        <fullName evidence="1">Reverse transcriptase/retrotransposon-derived protein RNase H-like domain-containing protein</fullName>
    </recommendedName>
</protein>
<dbReference type="InterPro" id="IPR043502">
    <property type="entry name" value="DNA/RNA_pol_sf"/>
</dbReference>
<evidence type="ECO:0000259" key="1">
    <source>
        <dbReference type="Pfam" id="PF17919"/>
    </source>
</evidence>
<dbReference type="Proteomes" id="UP001567538">
    <property type="component" value="Unassembled WGS sequence"/>
</dbReference>
<comment type="caution">
    <text evidence="2">The sequence shown here is derived from an EMBL/GenBank/DDBJ whole genome shotgun (WGS) entry which is preliminary data.</text>
</comment>
<evidence type="ECO:0000313" key="3">
    <source>
        <dbReference type="Proteomes" id="UP001567538"/>
    </source>
</evidence>
<reference evidence="2 3" key="1">
    <citation type="submission" date="2024-06" db="EMBL/GenBank/DDBJ databases">
        <title>A chromosome level genome sequence of Diviner's sage (Salvia divinorum).</title>
        <authorList>
            <person name="Ford S.A."/>
            <person name="Ro D.-K."/>
            <person name="Ness R.W."/>
            <person name="Phillips M.A."/>
        </authorList>
    </citation>
    <scope>NUCLEOTIDE SEQUENCE [LARGE SCALE GENOMIC DNA]</scope>
    <source>
        <strain evidence="2">SAF-2024a</strain>
        <tissue evidence="2">Leaf</tissue>
    </source>
</reference>
<dbReference type="SUPFAM" id="SSF56672">
    <property type="entry name" value="DNA/RNA polymerases"/>
    <property type="match status" value="1"/>
</dbReference>
<dbReference type="Pfam" id="PF17919">
    <property type="entry name" value="RT_RNaseH_2"/>
    <property type="match status" value="1"/>
</dbReference>
<dbReference type="AlphaFoldDB" id="A0ABD1HV87"/>
<gene>
    <name evidence="2" type="ORF">AAHA92_09522</name>
</gene>
<dbReference type="PANTHER" id="PTHR34072:SF57">
    <property type="entry name" value="RNA-DIRECTED DNA POLYMERASE"/>
    <property type="match status" value="1"/>
</dbReference>
<dbReference type="PANTHER" id="PTHR34072">
    <property type="entry name" value="ENZYMATIC POLYPROTEIN-RELATED"/>
    <property type="match status" value="1"/>
</dbReference>
<feature type="domain" description="Reverse transcriptase/retrotransposon-derived protein RNase H-like" evidence="1">
    <location>
        <begin position="35"/>
        <end position="130"/>
    </location>
</feature>